<dbReference type="InterPro" id="IPR011992">
    <property type="entry name" value="EF-hand-dom_pair"/>
</dbReference>
<dbReference type="Gene3D" id="1.20.120.350">
    <property type="entry name" value="Voltage-gated potassium channels. Chain C"/>
    <property type="match status" value="1"/>
</dbReference>
<accession>A0AAP0HI69</accession>
<evidence type="ECO:0000313" key="18">
    <source>
        <dbReference type="EMBL" id="KAK9085276.1"/>
    </source>
</evidence>
<evidence type="ECO:0000256" key="16">
    <source>
        <dbReference type="SAM" id="Phobius"/>
    </source>
</evidence>
<dbReference type="GO" id="GO:0005509">
    <property type="term" value="F:calcium ion binding"/>
    <property type="evidence" value="ECO:0007669"/>
    <property type="project" value="InterPro"/>
</dbReference>
<evidence type="ECO:0000256" key="10">
    <source>
        <dbReference type="ARBA" id="ARBA00022882"/>
    </source>
</evidence>
<reference evidence="18 19" key="1">
    <citation type="submission" date="2024-01" db="EMBL/GenBank/DDBJ databases">
        <title>Genome assemblies of Stephania.</title>
        <authorList>
            <person name="Yang L."/>
        </authorList>
    </citation>
    <scope>NUCLEOTIDE SEQUENCE [LARGE SCALE GENOMIC DNA]</scope>
    <source>
        <strain evidence="18">QJT</strain>
        <tissue evidence="18">Leaf</tissue>
    </source>
</reference>
<dbReference type="GO" id="GO:0019722">
    <property type="term" value="P:calcium-mediated signaling"/>
    <property type="evidence" value="ECO:0007669"/>
    <property type="project" value="UniProtKB-ARBA"/>
</dbReference>
<evidence type="ECO:0000256" key="5">
    <source>
        <dbReference type="ARBA" id="ARBA00022568"/>
    </source>
</evidence>
<evidence type="ECO:0000256" key="6">
    <source>
        <dbReference type="ARBA" id="ARBA00022673"/>
    </source>
</evidence>
<evidence type="ECO:0000256" key="2">
    <source>
        <dbReference type="ARBA" id="ARBA00009286"/>
    </source>
</evidence>
<dbReference type="AlphaFoldDB" id="A0AAP0HI69"/>
<comment type="subcellular location">
    <subcellularLocation>
        <location evidence="1">Membrane</location>
        <topology evidence="1">Multi-pass membrane protein</topology>
    </subcellularLocation>
</comment>
<evidence type="ECO:0000256" key="3">
    <source>
        <dbReference type="ARBA" id="ARBA00011738"/>
    </source>
</evidence>
<evidence type="ECO:0000256" key="14">
    <source>
        <dbReference type="ARBA" id="ARBA00023303"/>
    </source>
</evidence>
<evidence type="ECO:0000256" key="9">
    <source>
        <dbReference type="ARBA" id="ARBA00022837"/>
    </source>
</evidence>
<keyword evidence="19" id="KW-1185">Reference proteome</keyword>
<feature type="domain" description="EF-hand" evidence="17">
    <location>
        <begin position="105"/>
        <end position="140"/>
    </location>
</feature>
<dbReference type="GO" id="GO:0005774">
    <property type="term" value="C:vacuolar membrane"/>
    <property type="evidence" value="ECO:0007669"/>
    <property type="project" value="TreeGrafter"/>
</dbReference>
<name>A0AAP0HI69_9MAGN</name>
<dbReference type="SMART" id="SM00054">
    <property type="entry name" value="EFh"/>
    <property type="match status" value="2"/>
</dbReference>
<dbReference type="Pfam" id="PF00520">
    <property type="entry name" value="Ion_trans"/>
    <property type="match status" value="2"/>
</dbReference>
<dbReference type="CDD" id="cd00051">
    <property type="entry name" value="EFh"/>
    <property type="match status" value="1"/>
</dbReference>
<dbReference type="Pfam" id="PF13499">
    <property type="entry name" value="EF-hand_7"/>
    <property type="match status" value="1"/>
</dbReference>
<dbReference type="InterPro" id="IPR027359">
    <property type="entry name" value="Volt_channel_dom_sf"/>
</dbReference>
<proteinExistence type="inferred from homology"/>
<dbReference type="Gene3D" id="1.10.287.70">
    <property type="match status" value="1"/>
</dbReference>
<keyword evidence="12" id="KW-0406">Ion transport</keyword>
<dbReference type="Proteomes" id="UP001417504">
    <property type="component" value="Unassembled WGS sequence"/>
</dbReference>
<evidence type="ECO:0000256" key="11">
    <source>
        <dbReference type="ARBA" id="ARBA00022989"/>
    </source>
</evidence>
<comment type="subunit">
    <text evidence="3">Homodimer.</text>
</comment>
<comment type="similarity">
    <text evidence="2">Belongs to the calcium channel alpha-1 subunit (TC 1.A.1.11) family. Two pore calcium channel subfamily.</text>
</comment>
<protein>
    <recommendedName>
        <fullName evidence="17">EF-hand domain-containing protein</fullName>
    </recommendedName>
</protein>
<evidence type="ECO:0000313" key="19">
    <source>
        <dbReference type="Proteomes" id="UP001417504"/>
    </source>
</evidence>
<dbReference type="GO" id="GO:0005245">
    <property type="term" value="F:voltage-gated calcium channel activity"/>
    <property type="evidence" value="ECO:0007669"/>
    <property type="project" value="InterPro"/>
</dbReference>
<evidence type="ECO:0000259" key="17">
    <source>
        <dbReference type="PROSITE" id="PS50222"/>
    </source>
</evidence>
<dbReference type="FunFam" id="1.10.287.70:FF:000129">
    <property type="entry name" value="Two pore calcium channel protein 1"/>
    <property type="match status" value="1"/>
</dbReference>
<feature type="domain" description="EF-hand" evidence="17">
    <location>
        <begin position="146"/>
        <end position="181"/>
    </location>
</feature>
<evidence type="ECO:0000256" key="15">
    <source>
        <dbReference type="SAM" id="MobiDB-lite"/>
    </source>
</evidence>
<evidence type="ECO:0000256" key="12">
    <source>
        <dbReference type="ARBA" id="ARBA00023065"/>
    </source>
</evidence>
<feature type="transmembrane region" description="Helical" evidence="16">
    <location>
        <begin position="214"/>
        <end position="232"/>
    </location>
</feature>
<dbReference type="PANTHER" id="PTHR46988:SF2">
    <property type="entry name" value="TWO PORE CALCIUM CHANNEL PROTEIN 1"/>
    <property type="match status" value="1"/>
</dbReference>
<keyword evidence="5" id="KW-0109">Calcium transport</keyword>
<keyword evidence="7 16" id="KW-0812">Transmembrane</keyword>
<evidence type="ECO:0000256" key="7">
    <source>
        <dbReference type="ARBA" id="ARBA00022692"/>
    </source>
</evidence>
<dbReference type="PANTHER" id="PTHR46988">
    <property type="entry name" value="TWO PORE CALCIUM CHANNEL PROTEIN 1"/>
    <property type="match status" value="1"/>
</dbReference>
<evidence type="ECO:0000256" key="4">
    <source>
        <dbReference type="ARBA" id="ARBA00022448"/>
    </source>
</evidence>
<keyword evidence="14" id="KW-0407">Ion channel</keyword>
<dbReference type="PROSITE" id="PS50222">
    <property type="entry name" value="EF_HAND_2"/>
    <property type="match status" value="2"/>
</dbReference>
<gene>
    <name evidence="18" type="ORF">Sjap_025687</name>
</gene>
<keyword evidence="4" id="KW-0813">Transport</keyword>
<dbReference type="InterPro" id="IPR005821">
    <property type="entry name" value="Ion_trans_dom"/>
</dbReference>
<dbReference type="EMBL" id="JBBNAE010000011">
    <property type="protein sequence ID" value="KAK9085276.1"/>
    <property type="molecule type" value="Genomic_DNA"/>
</dbReference>
<keyword evidence="6" id="KW-0107">Calcium channel</keyword>
<dbReference type="InterPro" id="IPR002048">
    <property type="entry name" value="EF_hand_dom"/>
</dbReference>
<comment type="caution">
    <text evidence="18">The sequence shown here is derived from an EMBL/GenBank/DDBJ whole genome shotgun (WGS) entry which is preliminary data.</text>
</comment>
<keyword evidence="8" id="KW-0677">Repeat</keyword>
<evidence type="ECO:0000256" key="1">
    <source>
        <dbReference type="ARBA" id="ARBA00004141"/>
    </source>
</evidence>
<evidence type="ECO:0000256" key="8">
    <source>
        <dbReference type="ARBA" id="ARBA00022737"/>
    </source>
</evidence>
<organism evidence="18 19">
    <name type="scientific">Stephania japonica</name>
    <dbReference type="NCBI Taxonomy" id="461633"/>
    <lineage>
        <taxon>Eukaryota</taxon>
        <taxon>Viridiplantae</taxon>
        <taxon>Streptophyta</taxon>
        <taxon>Embryophyta</taxon>
        <taxon>Tracheophyta</taxon>
        <taxon>Spermatophyta</taxon>
        <taxon>Magnoliopsida</taxon>
        <taxon>Ranunculales</taxon>
        <taxon>Menispermaceae</taxon>
        <taxon>Menispermoideae</taxon>
        <taxon>Cissampelideae</taxon>
        <taxon>Stephania</taxon>
    </lineage>
</organism>
<dbReference type="InterPro" id="IPR044581">
    <property type="entry name" value="TPC1_plant"/>
</dbReference>
<evidence type="ECO:0000256" key="13">
    <source>
        <dbReference type="ARBA" id="ARBA00023136"/>
    </source>
</evidence>
<keyword evidence="10" id="KW-0851">Voltage-gated channel</keyword>
<keyword evidence="9" id="KW-0106">Calcium</keyword>
<keyword evidence="13 16" id="KW-0472">Membrane</keyword>
<feature type="region of interest" description="Disordered" evidence="15">
    <location>
        <begin position="605"/>
        <end position="624"/>
    </location>
</feature>
<sequence length="675" mass="76914">MKRLINIQRASCEAVSSEYLYSVVRRKQERASQKGEPWVGGGRTRKRRVVVPEGEKKIEKAKTKSRATTCGAKENVYFITNLILAVVYDSFKGQLAKQVAQMDFMRKSMLKKAFTLIDENENGFLNKDQCSRLFEELNNYRSLPKISREDFELIFDELDDSGDFKIDLEEFYDLCNTIALRFEKEPSPSWFEYCPSIYHSPLSEKFKNFVRSPTFGYIIAFVLVMNLAAVIIETTFQPIRVGDVAVSMGFTIGIGSSVEDCGLFGICFKCPYGKYITKAPFLGICGSYLLREEQVNFDEVPKFDVGDDDFFENMVVFGDDGLVIEVIPRAMTPHVCKVMRGDGDIGNSSIVKRKVKFATKHFSSLTEDTNNELVEDVLHDLHGDVFVNNCNMAVEVPNIVPQRHVPSSWIYVLEMLLKIYAFGFENYWREGQNRFDFIVTLIIVIGETTTFVSPRGLTFLSNGECGEELDDVEAKSGAEVFRRTQHHSFVGMEWKSILEIVIGNIFGGIVNPGNPKLNGSELYDNDYLLFNFNDYPNGMVTLFNLLTMSNWQIWMQGYKELTGSAWTFVYFISYYIITVLLLLNLVVSFVLEAFFAEMDLETSGESEDENKDAERRGRPRFVGSKRRSQRVDVLLHHMLSSELEQAQVISHAVLYINKEVSKNGRIGSPRAPPSF</sequence>
<dbReference type="GO" id="GO:0034702">
    <property type="term" value="C:monoatomic ion channel complex"/>
    <property type="evidence" value="ECO:0007669"/>
    <property type="project" value="UniProtKB-KW"/>
</dbReference>
<dbReference type="SUPFAM" id="SSF47473">
    <property type="entry name" value="EF-hand"/>
    <property type="match status" value="1"/>
</dbReference>
<feature type="transmembrane region" description="Helical" evidence="16">
    <location>
        <begin position="568"/>
        <end position="591"/>
    </location>
</feature>
<dbReference type="GO" id="GO:0000325">
    <property type="term" value="C:plant-type vacuole"/>
    <property type="evidence" value="ECO:0007669"/>
    <property type="project" value="TreeGrafter"/>
</dbReference>
<dbReference type="Gene3D" id="1.10.238.10">
    <property type="entry name" value="EF-hand"/>
    <property type="match status" value="1"/>
</dbReference>
<keyword evidence="11 16" id="KW-1133">Transmembrane helix</keyword>